<keyword evidence="6" id="KW-0472">Membrane</keyword>
<dbReference type="InterPro" id="IPR004089">
    <property type="entry name" value="MCPsignal_dom"/>
</dbReference>
<comment type="subcellular location">
    <subcellularLocation>
        <location evidence="1">Membrane</location>
    </subcellularLocation>
</comment>
<dbReference type="Gene3D" id="3.30.450.20">
    <property type="entry name" value="PAS domain"/>
    <property type="match status" value="1"/>
</dbReference>
<keyword evidence="6" id="KW-1133">Transmembrane helix</keyword>
<dbReference type="SMART" id="SM00304">
    <property type="entry name" value="HAMP"/>
    <property type="match status" value="1"/>
</dbReference>
<feature type="domain" description="Methyl-accepting transducer" evidence="7">
    <location>
        <begin position="508"/>
        <end position="737"/>
    </location>
</feature>
<evidence type="ECO:0000256" key="6">
    <source>
        <dbReference type="SAM" id="Phobius"/>
    </source>
</evidence>
<evidence type="ECO:0000313" key="9">
    <source>
        <dbReference type="EMBL" id="EAT14708.1"/>
    </source>
</evidence>
<dbReference type="Pfam" id="PF00015">
    <property type="entry name" value="MCPsignal"/>
    <property type="match status" value="1"/>
</dbReference>
<keyword evidence="6" id="KW-0812">Transmembrane</keyword>
<evidence type="ECO:0000259" key="7">
    <source>
        <dbReference type="PROSITE" id="PS50111"/>
    </source>
</evidence>
<dbReference type="GO" id="GO:0007165">
    <property type="term" value="P:signal transduction"/>
    <property type="evidence" value="ECO:0007669"/>
    <property type="project" value="UniProtKB-KW"/>
</dbReference>
<keyword evidence="4" id="KW-0807">Transducer</keyword>
<dbReference type="Gene3D" id="1.10.287.950">
    <property type="entry name" value="Methyl-accepting chemotaxis protein"/>
    <property type="match status" value="1"/>
</dbReference>
<dbReference type="PROSITE" id="PS50111">
    <property type="entry name" value="CHEMOTAXIS_TRANSDUC_2"/>
    <property type="match status" value="1"/>
</dbReference>
<evidence type="ECO:0000256" key="4">
    <source>
        <dbReference type="PROSITE-ProRule" id="PRU00284"/>
    </source>
</evidence>
<evidence type="ECO:0000256" key="5">
    <source>
        <dbReference type="SAM" id="MobiDB-lite"/>
    </source>
</evidence>
<dbReference type="PANTHER" id="PTHR43531">
    <property type="entry name" value="PROTEIN ICFG"/>
    <property type="match status" value="1"/>
</dbReference>
<evidence type="ECO:0000256" key="3">
    <source>
        <dbReference type="ARBA" id="ARBA00029447"/>
    </source>
</evidence>
<reference evidence="9" key="1">
    <citation type="submission" date="2006-05" db="EMBL/GenBank/DDBJ databases">
        <title>Annotation of the draft genome assembly of Desulfuromonas acetoxidans DSM 684.</title>
        <authorList>
            <consortium name="US DOE Joint Genome Institute (JGI-ORNL)"/>
            <person name="Larimer F."/>
            <person name="Land M."/>
            <person name="Hauser L."/>
        </authorList>
    </citation>
    <scope>NUCLEOTIDE SEQUENCE [LARGE SCALE GENOMIC DNA]</scope>
    <source>
        <strain evidence="9">DSM 684</strain>
    </source>
</reference>
<dbReference type="CDD" id="cd06225">
    <property type="entry name" value="HAMP"/>
    <property type="match status" value="1"/>
</dbReference>
<organism evidence="9 10">
    <name type="scientific">Desulfuromonas acetoxidans (strain DSM 684 / 11070)</name>
    <dbReference type="NCBI Taxonomy" id="281689"/>
    <lineage>
        <taxon>Bacteria</taxon>
        <taxon>Pseudomonadati</taxon>
        <taxon>Thermodesulfobacteriota</taxon>
        <taxon>Desulfuromonadia</taxon>
        <taxon>Desulfuromonadales</taxon>
        <taxon>Desulfuromonadaceae</taxon>
        <taxon>Desulfuromonas</taxon>
    </lineage>
</organism>
<comment type="caution">
    <text evidence="9">The sequence shown here is derived from an EMBL/GenBank/DDBJ whole genome shotgun (WGS) entry which is preliminary data.</text>
</comment>
<dbReference type="FunFam" id="1.10.287.950:FF:000001">
    <property type="entry name" value="Methyl-accepting chemotaxis sensory transducer"/>
    <property type="match status" value="1"/>
</dbReference>
<dbReference type="PROSITE" id="PS50885">
    <property type="entry name" value="HAMP"/>
    <property type="match status" value="1"/>
</dbReference>
<dbReference type="EMBL" id="AAEW02000019">
    <property type="protein sequence ID" value="EAT14708.1"/>
    <property type="molecule type" value="Genomic_DNA"/>
</dbReference>
<feature type="domain" description="HAMP" evidence="8">
    <location>
        <begin position="416"/>
        <end position="468"/>
    </location>
</feature>
<evidence type="ECO:0000313" key="10">
    <source>
        <dbReference type="Proteomes" id="UP000005695"/>
    </source>
</evidence>
<comment type="similarity">
    <text evidence="3">Belongs to the methyl-accepting chemotaxis (MCP) protein family.</text>
</comment>
<dbReference type="GO" id="GO:0004888">
    <property type="term" value="F:transmembrane signaling receptor activity"/>
    <property type="evidence" value="ECO:0007669"/>
    <property type="project" value="TreeGrafter"/>
</dbReference>
<dbReference type="SUPFAM" id="SSF58104">
    <property type="entry name" value="Methyl-accepting chemotaxis protein (MCP) signaling domain"/>
    <property type="match status" value="1"/>
</dbReference>
<accession>Q1JWT6</accession>
<evidence type="ECO:0000256" key="2">
    <source>
        <dbReference type="ARBA" id="ARBA00022500"/>
    </source>
</evidence>
<dbReference type="OrthoDB" id="5523945at2"/>
<feature type="transmembrane region" description="Helical" evidence="6">
    <location>
        <begin position="394"/>
        <end position="415"/>
    </location>
</feature>
<dbReference type="GO" id="GO:0006935">
    <property type="term" value="P:chemotaxis"/>
    <property type="evidence" value="ECO:0007669"/>
    <property type="project" value="UniProtKB-KW"/>
</dbReference>
<evidence type="ECO:0000256" key="1">
    <source>
        <dbReference type="ARBA" id="ARBA00004370"/>
    </source>
</evidence>
<keyword evidence="2" id="KW-0145">Chemotaxis</keyword>
<reference evidence="9" key="2">
    <citation type="submission" date="2006-05" db="EMBL/GenBank/DDBJ databases">
        <title>Sequencing of the draft genome and assembly of Desulfuromonas acetoxidans DSM 684.</title>
        <authorList>
            <consortium name="US DOE Joint Genome Institute (JGI-PGF)"/>
            <person name="Copeland A."/>
            <person name="Lucas S."/>
            <person name="Lapidus A."/>
            <person name="Barry K."/>
            <person name="Detter J.C."/>
            <person name="Glavina del Rio T."/>
            <person name="Hammon N."/>
            <person name="Israni S."/>
            <person name="Dalin E."/>
            <person name="Tice H."/>
            <person name="Bruce D."/>
            <person name="Pitluck S."/>
            <person name="Richardson P."/>
        </authorList>
    </citation>
    <scope>NUCLEOTIDE SEQUENCE [LARGE SCALE GENOMIC DNA]</scope>
    <source>
        <strain evidence="9">DSM 684</strain>
    </source>
</reference>
<protein>
    <submittedName>
        <fullName evidence="9">Methyl-accepting chemotaxis sensory transducer</fullName>
    </submittedName>
</protein>
<dbReference type="PANTHER" id="PTHR43531:SF11">
    <property type="entry name" value="METHYL-ACCEPTING CHEMOTAXIS PROTEIN 3"/>
    <property type="match status" value="1"/>
</dbReference>
<sequence>MKFGTKLFLAFFLAGLTPFAILAIVYLNSATDSLSQSAFHHLESVRDAKRASVERYFETVSNQMLSFAEDHMVVEAMGQFKDAAANFIADNDYSADDITAMRGKLSTYYRNEFATEYRQRNDGKAAEVNRPLSMLDDDSIALQYHYIRANQNPLGSKEQLDRAADNSRYSTLHENFHPVIRNFLQRFGYYDIFLVDSKTGDIVYSVFKELDYSTSLIDGPYANTNFGEAFRRANAATSKDSVVLVDYKRYFPSYNDPAGFVACPIFDGDTKIGVAMFQFPIDVLNAIMTERSGLGETGESYLVGSDLLMRSDSYLDPTHHTVRAAFADPQNGKVDTDAAHAALTGATDSKIIIDYNGNPVLSAYTSVKVGDTTWALLSEIDVAEAFAEITRLKWLVSVLAMICIGGIIAGALLLARSTTRPIRKAVAMLTDLEHGNLDSRMHLTRRDELGQMGDAMDAFADNLQHEILTAFEKLAAGDFTFEATGLIKQPLAKANSSMTQVLEQVRSTSEQISSGSSQVAASSQTLSQGATEQASSLEEIASSMTEIGAQVRHNADNAHQASVLAGETKTAAEQGNTSMSEMISAMDDINESSANISKIIKVIDEIAFQTNLLALNAAVEAARAGQHGKGFAVVAEEVRNLAARSAKAAQETTEMIENSVGKAQSGSRIAAETADALNEIMQRVTKVTDLADEIAQASNEQTDGVSQISQGLDQIDQVTQLNTVSAEESAAAAEQLSSQADQLHTMLSRFKLSQTTKMIAR</sequence>
<keyword evidence="10" id="KW-1185">Reference proteome</keyword>
<dbReference type="SMART" id="SM00283">
    <property type="entry name" value="MA"/>
    <property type="match status" value="1"/>
</dbReference>
<name>Q1JWT6_DESA6</name>
<feature type="compositionally biased region" description="Low complexity" evidence="5">
    <location>
        <begin position="512"/>
        <end position="524"/>
    </location>
</feature>
<dbReference type="CDD" id="cd11386">
    <property type="entry name" value="MCP_signal"/>
    <property type="match status" value="1"/>
</dbReference>
<proteinExistence type="inferred from homology"/>
<dbReference type="Pfam" id="PF00672">
    <property type="entry name" value="HAMP"/>
    <property type="match status" value="1"/>
</dbReference>
<dbReference type="InterPro" id="IPR003660">
    <property type="entry name" value="HAMP_dom"/>
</dbReference>
<evidence type="ECO:0000259" key="8">
    <source>
        <dbReference type="PROSITE" id="PS50885"/>
    </source>
</evidence>
<dbReference type="InterPro" id="IPR051310">
    <property type="entry name" value="MCP_chemotaxis"/>
</dbReference>
<dbReference type="RefSeq" id="WP_006002235.1">
    <property type="nucleotide sequence ID" value="NZ_AAEW02000019.1"/>
</dbReference>
<dbReference type="Proteomes" id="UP000005695">
    <property type="component" value="Unassembled WGS sequence"/>
</dbReference>
<feature type="region of interest" description="Disordered" evidence="5">
    <location>
        <begin position="512"/>
        <end position="533"/>
    </location>
</feature>
<dbReference type="AlphaFoldDB" id="Q1JWT6"/>
<dbReference type="GO" id="GO:0005886">
    <property type="term" value="C:plasma membrane"/>
    <property type="evidence" value="ECO:0007669"/>
    <property type="project" value="TreeGrafter"/>
</dbReference>
<gene>
    <name evidence="9" type="ORF">Dace_0673</name>
</gene>